<reference evidence="2" key="1">
    <citation type="journal article" date="2024" name="Proc. Natl. Acad. Sci. U.S.A.">
        <title>Extraordinary preservation of gene collinearity over three hundred million years revealed in homosporous lycophytes.</title>
        <authorList>
            <person name="Li C."/>
            <person name="Wickell D."/>
            <person name="Kuo L.Y."/>
            <person name="Chen X."/>
            <person name="Nie B."/>
            <person name="Liao X."/>
            <person name="Peng D."/>
            <person name="Ji J."/>
            <person name="Jenkins J."/>
            <person name="Williams M."/>
            <person name="Shu S."/>
            <person name="Plott C."/>
            <person name="Barry K."/>
            <person name="Rajasekar S."/>
            <person name="Grimwood J."/>
            <person name="Han X."/>
            <person name="Sun S."/>
            <person name="Hou Z."/>
            <person name="He W."/>
            <person name="Dai G."/>
            <person name="Sun C."/>
            <person name="Schmutz J."/>
            <person name="Leebens-Mack J.H."/>
            <person name="Li F.W."/>
            <person name="Wang L."/>
        </authorList>
    </citation>
    <scope>NUCLEOTIDE SEQUENCE [LARGE SCALE GENOMIC DNA]</scope>
    <source>
        <strain evidence="2">cv. PW_Plant_1</strain>
    </source>
</reference>
<proteinExistence type="predicted"/>
<evidence type="ECO:0000313" key="1">
    <source>
        <dbReference type="EMBL" id="KAJ7567513.1"/>
    </source>
</evidence>
<dbReference type="Proteomes" id="UP001162992">
    <property type="component" value="Chromosome 2"/>
</dbReference>
<keyword evidence="2" id="KW-1185">Reference proteome</keyword>
<gene>
    <name evidence="1" type="ORF">O6H91_02G151200</name>
</gene>
<accession>A0ACC2EM02</accession>
<sequence length="2567" mass="288072">MKPSLLQRWTVIEELENAEDGSASFEEEFRRHKEEWFSDAFVFLDTLPEGNHCWCMHKDIAWPLLEPFHNYQNGFKGNPMLGVLWKRMSLEMRRCIQCVVQYHKAQDFYKSEFLEGIVRPLLDVLQMLDNERVAGHMFDILQRVKLSAFNPGTDSSEVICVMYEVLTFSSFLEDVAVSEVFTPFLQYVHATHDVSLAGGQRYPGLYTLFFHSNQDVRRISLALANPLGFFINATELEPVQPFLEKCMKQVEYDLFDMDKTSFGKGRLKAVQKGAEWITTNTKQGDWSRVGLTRESVWIGLQTLLGLLKAQALEEGVVERHPSFVSMVLNHVSEATPVFWNALRCLKLLLEVLGYKLWLRTTFAPGVMRNTLLSQCFHTHEEKIHKAIFDLFQPFLQSLESLQDGEYERQRRHLLYFLLQQVPFSRNFSALMSKKACQIAFFIVAGGYRTSPPSPPLECVHVWGPPLIATIKDNSLHSSLRQPAIELFEVIIVEDATALAILSTEKRSIYSSSTTSVDSKDVGDEETDVPAADGVSGRQSCWDDFKLLSQLVESELKTWKCVPLLWLEVLEWFTSAILPHSLFKAVLWGVSRLSVVEDGRWSLNSNLSVTLSGHMYSRDFASALQWAEPKGCDDGADGQTCVNAVKVESLLGELINIFKRCTSNHVLKSQDMYKELWQWEPRMAEALILLLLDHNQNCRELGRDILRQISGVSGLEDGLEFLCSSEDSIAALWRGLHYATKLMLGIPVLECHHSLEHLLFISLKLLTLDTRSAKNIDTSLASTQQMKKPRQGGFLRNPIDLTERYSGNRSASSGCNSSWRKHVQEFSAVLWPLLKKLLMLGTENLEIQGLTMTCTRVLDLLPVTWKFLSLDLNESVMDWFQQFIQWGNFSCPIIKRRWNQAVLLLTEAISKGKFLDTNVLFESFVKLLHPGSGLDEEVRKALIVAYPSVSYDSPYDIFNAVEKLNVSDKAKIPGVSGSFNVNEAGLVSEDESDDEVREIKMPQMQTGIIDLDSDGDNTENEHHGTSQDISDMITTAEGPITQAGTSQDALLSTFPGLSPRDPVLLRDEIVCLPGSKSVDMHQSNEQKVDIRPEKAKHRRPVSVRNVTATVASNCQRTGTLDKYFNSSRNMNQNPILGNSNVKDIVKNAAQSQVTSFRSISKVPSKLASLRTEHQADLELRSLVKPLVSSQIEERLKHNQEMCGQSGLAYEEQNIKEACLIKKVAEGTINSTDGLSKLKERSSILRELVSDTDVEADPLERALENARKQPAQMTKAAVMHPKRQLIRLEVPTEPSRGSFPARLKDLASRTPPPRLDVWYKSILALDYFAVAGYDPTSFQNNNVMLQPLVTVPLTFESCKQYINIFKPLLLEEFKAQLQRSHEEMVLSDGVTVGILRLMSVERVDDFQLGRFMAEGGYDGAARACHENDLLLLSKKPLQSGPQSAHIIAKVERKEKENKSRSTILVVKLYFATGNTRSMKVKQLLVDHSKWHVTRLMSITPQLREFQALSAIAGFPLLPIILCPKPTGENQLSRKVYTKSTSAFSNLPEPFQRRLKADYNESQLDAIEAAIRIGGSISNKHELSLVQGPPGTGKTSTIIAIISAILASIRCSKSMDTGCGQRSLQGRSSLTANCSPGSRTAAAVARSWQDAALARELIQESCHSSENFGKSSKGRILVCAQSNAAVDELVFRICKNGIYDAKGSFYKPAIVRVGNAKTVHPDSMPVFIDNLVEQQLDAERIHDSEPMEDKIRSNLSNLRAKLEEVTEKIQLLEARLSRTVEETKFSAVAKDVEAGIKHVTPNESDNVSAPPFSGKPISDINVEEDTEETLKCNASDLYRRRRQICAELAKEEMQEKKLFGVEKTRKQSMRMKIIKESDIVVTTLSGCGGDVYSACMESAIGDKKVRALSEKVFFDAVIIDEAAQALEPATLIPLQLLKNSNARCIMIGDPKQLPATVLSQAASKMSYECSMFERFQKNGFPVSMLTIQYRMHPEICHFPSSYFYKEKLIDADVLTNGCRMATFHKDWYFGPYVFFNVVGGRERSGILAPQSLCNEEEVEVVLEIFKTLRKRYPTEIVPGRVGIITPYKQQLALLREKFSRSLGSSITTELEFNTVDGFQGREVDILIFSTVRASAGQEKSPISTPITVGFVGDVRRMNVALTRARFSLWIVGNAETLQICPQWASLIDDAQKRHMLFSIQRPYLSFFTSLAPQVIAQSVTDQPGGKLRGSTKRGLAKHFNKQSQQNHSSSMLTENNLHYDHAKYNSSQIVSKQEENVPKPVGQEPRTSRHFAQRSVKGSDDQLASAKDIRRSSILVDQKQMISDNNKRQQGGPVNVSPTTIIHNEVDETLVAEARENKNVEKEDQIQSSQNIFEYGSKQDQMELIMDEDSIADLAVMKAGTRSSNVNLASQNRDTDADTHRRSKAASVALTLTKNEVSKISPVIDKKSYHHNKKVPPIQSIKEKRVDINVMRKRQREEVAAMMPSGLFIDSKKKVSVNPAHRSSSGQSKPTNVGEKVISIETRHITSATSSQEILLNSSSPQFEQGQSLHFDDEWELFQKVLAESKKSLS</sequence>
<dbReference type="EMBL" id="CM055093">
    <property type="protein sequence ID" value="KAJ7567513.1"/>
    <property type="molecule type" value="Genomic_DNA"/>
</dbReference>
<name>A0ACC2EM02_DIPCM</name>
<organism evidence="1 2">
    <name type="scientific">Diphasiastrum complanatum</name>
    <name type="common">Issler's clubmoss</name>
    <name type="synonym">Lycopodium complanatum</name>
    <dbReference type="NCBI Taxonomy" id="34168"/>
    <lineage>
        <taxon>Eukaryota</taxon>
        <taxon>Viridiplantae</taxon>
        <taxon>Streptophyta</taxon>
        <taxon>Embryophyta</taxon>
        <taxon>Tracheophyta</taxon>
        <taxon>Lycopodiopsida</taxon>
        <taxon>Lycopodiales</taxon>
        <taxon>Lycopodiaceae</taxon>
        <taxon>Lycopodioideae</taxon>
        <taxon>Diphasiastrum</taxon>
    </lineage>
</organism>
<comment type="caution">
    <text evidence="1">The sequence shown here is derived from an EMBL/GenBank/DDBJ whole genome shotgun (WGS) entry which is preliminary data.</text>
</comment>
<protein>
    <submittedName>
        <fullName evidence="1">Uncharacterized protein</fullName>
    </submittedName>
</protein>
<evidence type="ECO:0000313" key="2">
    <source>
        <dbReference type="Proteomes" id="UP001162992"/>
    </source>
</evidence>